<proteinExistence type="predicted"/>
<reference evidence="3" key="1">
    <citation type="submission" date="2016-10" db="EMBL/GenBank/DDBJ databases">
        <authorList>
            <person name="Varghese N."/>
            <person name="Submissions S."/>
        </authorList>
    </citation>
    <scope>NUCLEOTIDE SEQUENCE [LARGE SCALE GENOMIC DNA]</scope>
    <source>
        <strain evidence="3">DSM 22427</strain>
    </source>
</reference>
<dbReference type="RefSeq" id="WP_092903917.1">
    <property type="nucleotide sequence ID" value="NZ_FOZS01000002.1"/>
</dbReference>
<keyword evidence="3" id="KW-1185">Reference proteome</keyword>
<evidence type="ECO:0008006" key="4">
    <source>
        <dbReference type="Google" id="ProtNLM"/>
    </source>
</evidence>
<feature type="compositionally biased region" description="Low complexity" evidence="1">
    <location>
        <begin position="41"/>
        <end position="59"/>
    </location>
</feature>
<dbReference type="OrthoDB" id="193769at2157"/>
<feature type="region of interest" description="Disordered" evidence="1">
    <location>
        <begin position="1"/>
        <end position="111"/>
    </location>
</feature>
<dbReference type="AlphaFoldDB" id="A0A1I6RJW6"/>
<evidence type="ECO:0000313" key="2">
    <source>
        <dbReference type="EMBL" id="SFS64992.1"/>
    </source>
</evidence>
<accession>A0A1I6RJW6</accession>
<dbReference type="Proteomes" id="UP000199199">
    <property type="component" value="Unassembled WGS sequence"/>
</dbReference>
<feature type="compositionally biased region" description="Polar residues" evidence="1">
    <location>
        <begin position="87"/>
        <end position="97"/>
    </location>
</feature>
<name>A0A1I6RJW6_9EURY</name>
<evidence type="ECO:0000313" key="3">
    <source>
        <dbReference type="Proteomes" id="UP000199199"/>
    </source>
</evidence>
<protein>
    <recommendedName>
        <fullName evidence="4">Small CPxCG-related zinc finger protein</fullName>
    </recommendedName>
</protein>
<dbReference type="EMBL" id="FOZS01000002">
    <property type="protein sequence ID" value="SFS64992.1"/>
    <property type="molecule type" value="Genomic_DNA"/>
</dbReference>
<gene>
    <name evidence="2" type="ORF">SAMN04488556_1846</name>
</gene>
<evidence type="ECO:0000256" key="1">
    <source>
        <dbReference type="SAM" id="MobiDB-lite"/>
    </source>
</evidence>
<organism evidence="2 3">
    <name type="scientific">Halostagnicola kamekurae</name>
    <dbReference type="NCBI Taxonomy" id="619731"/>
    <lineage>
        <taxon>Archaea</taxon>
        <taxon>Methanobacteriati</taxon>
        <taxon>Methanobacteriota</taxon>
        <taxon>Stenosarchaea group</taxon>
        <taxon>Halobacteria</taxon>
        <taxon>Halobacteriales</taxon>
        <taxon>Natrialbaceae</taxon>
        <taxon>Halostagnicola</taxon>
    </lineage>
</organism>
<feature type="compositionally biased region" description="Acidic residues" evidence="1">
    <location>
        <begin position="60"/>
        <end position="70"/>
    </location>
</feature>
<sequence>MSESERDSSAERSDSGTERETDHADTVDSSEDRSSADSGDDAAGAADASAADSNAANSTDDWESQTDLDPAESPFPQCPRCGRPVTRVTSTGPTDHTASPCGCRVSPNLLE</sequence>
<feature type="compositionally biased region" description="Basic and acidic residues" evidence="1">
    <location>
        <begin position="1"/>
        <end position="35"/>
    </location>
</feature>